<protein>
    <submittedName>
        <fullName evidence="1">Uncharacterized protein</fullName>
    </submittedName>
</protein>
<keyword evidence="2" id="KW-1185">Reference proteome</keyword>
<dbReference type="AlphaFoldDB" id="A0A2P6PM46"/>
<name>A0A2P6PM46_ROSCH</name>
<gene>
    <name evidence="1" type="ORF">RchiOBHm_Chr6g0256441</name>
</gene>
<sequence length="84" mass="9770">MKGLWRFRGELRTDREDVHMNIKVALEVSAGVCKNWREIMKEIVKSLEVSGKLTFPISLKQLNVWITVAKKFDMPDNDVMQSAY</sequence>
<dbReference type="STRING" id="74649.A0A2P6PM46"/>
<accession>A0A2P6PM46</accession>
<proteinExistence type="predicted"/>
<evidence type="ECO:0000313" key="1">
    <source>
        <dbReference type="EMBL" id="PRQ23004.1"/>
    </source>
</evidence>
<organism evidence="1 2">
    <name type="scientific">Rosa chinensis</name>
    <name type="common">China rose</name>
    <dbReference type="NCBI Taxonomy" id="74649"/>
    <lineage>
        <taxon>Eukaryota</taxon>
        <taxon>Viridiplantae</taxon>
        <taxon>Streptophyta</taxon>
        <taxon>Embryophyta</taxon>
        <taxon>Tracheophyta</taxon>
        <taxon>Spermatophyta</taxon>
        <taxon>Magnoliopsida</taxon>
        <taxon>eudicotyledons</taxon>
        <taxon>Gunneridae</taxon>
        <taxon>Pentapetalae</taxon>
        <taxon>rosids</taxon>
        <taxon>fabids</taxon>
        <taxon>Rosales</taxon>
        <taxon>Rosaceae</taxon>
        <taxon>Rosoideae</taxon>
        <taxon>Rosoideae incertae sedis</taxon>
        <taxon>Rosa</taxon>
    </lineage>
</organism>
<dbReference type="Proteomes" id="UP000238479">
    <property type="component" value="Chromosome 6"/>
</dbReference>
<comment type="caution">
    <text evidence="1">The sequence shown here is derived from an EMBL/GenBank/DDBJ whole genome shotgun (WGS) entry which is preliminary data.</text>
</comment>
<evidence type="ECO:0000313" key="2">
    <source>
        <dbReference type="Proteomes" id="UP000238479"/>
    </source>
</evidence>
<dbReference type="EMBL" id="PDCK01000044">
    <property type="protein sequence ID" value="PRQ23004.1"/>
    <property type="molecule type" value="Genomic_DNA"/>
</dbReference>
<reference evidence="1 2" key="1">
    <citation type="journal article" date="2018" name="Nat. Genet.">
        <title>The Rosa genome provides new insights in the design of modern roses.</title>
        <authorList>
            <person name="Bendahmane M."/>
        </authorList>
    </citation>
    <scope>NUCLEOTIDE SEQUENCE [LARGE SCALE GENOMIC DNA]</scope>
    <source>
        <strain evidence="2">cv. Old Blush</strain>
    </source>
</reference>
<dbReference type="Gramene" id="PRQ23004">
    <property type="protein sequence ID" value="PRQ23004"/>
    <property type="gene ID" value="RchiOBHm_Chr6g0256441"/>
</dbReference>